<dbReference type="PANTHER" id="PTHR43305">
    <property type="entry name" value="FAMILY N-ACETYLTRANSFERASE, PUTATIVE (AFU_ORTHOLOGUE AFUA_2G01380)-RELATED"/>
    <property type="match status" value="1"/>
</dbReference>
<gene>
    <name evidence="2" type="ORF">NMU03_07250</name>
</gene>
<name>A0ABY5I9G1_9FIRM</name>
<proteinExistence type="predicted"/>
<accession>A0ABY5I9G1</accession>
<sequence>MIYKQDTQEHLDEMIDLIQEYMQELNRDLKFQDIQQELNDLSHKYLPPYGHIIMAFDNHQAIGCIALHKHSDTRCEMKRLFVKKEYRAHKIGYELIQRLLILAKQDGYQEMVLDTIEPLKSAIHLYHQLGFYEIDAYYDNPMNDVIYMKKDLI</sequence>
<feature type="domain" description="N-acetyltransferase" evidence="1">
    <location>
        <begin position="1"/>
        <end position="153"/>
    </location>
</feature>
<dbReference type="InterPro" id="IPR052777">
    <property type="entry name" value="Acetyltransferase_Enz"/>
</dbReference>
<dbReference type="SUPFAM" id="SSF55729">
    <property type="entry name" value="Acyl-CoA N-acyltransferases (Nat)"/>
    <property type="match status" value="1"/>
</dbReference>
<dbReference type="Proteomes" id="UP001060112">
    <property type="component" value="Chromosome"/>
</dbReference>
<protein>
    <submittedName>
        <fullName evidence="2">GNAT family N-acetyltransferase</fullName>
    </submittedName>
</protein>
<organism evidence="2 3">
    <name type="scientific">Allocoprobacillus halotolerans</name>
    <dbReference type="NCBI Taxonomy" id="2944914"/>
    <lineage>
        <taxon>Bacteria</taxon>
        <taxon>Bacillati</taxon>
        <taxon>Bacillota</taxon>
        <taxon>Erysipelotrichia</taxon>
        <taxon>Erysipelotrichales</taxon>
        <taxon>Erysipelotrichaceae</taxon>
        <taxon>Allocoprobacillus</taxon>
    </lineage>
</organism>
<evidence type="ECO:0000259" key="1">
    <source>
        <dbReference type="PROSITE" id="PS51186"/>
    </source>
</evidence>
<dbReference type="CDD" id="cd04301">
    <property type="entry name" value="NAT_SF"/>
    <property type="match status" value="1"/>
</dbReference>
<dbReference type="Gene3D" id="3.40.630.30">
    <property type="match status" value="1"/>
</dbReference>
<dbReference type="PANTHER" id="PTHR43305:SF1">
    <property type="entry name" value="FAMILY N-ACETYLTRANSFERASE, PUTATIVE (AFU_ORTHOLOGUE AFUA_2G01380)-RELATED"/>
    <property type="match status" value="1"/>
</dbReference>
<reference evidence="2" key="1">
    <citation type="submission" date="2022-07" db="EMBL/GenBank/DDBJ databases">
        <title>Faecal culturing of patients with breast cancer.</title>
        <authorList>
            <person name="Teng N.M.Y."/>
            <person name="Kiu R."/>
            <person name="Evans R."/>
            <person name="Baker D.J."/>
            <person name="Zenner C."/>
            <person name="Robinson S.D."/>
            <person name="Hall L.J."/>
        </authorList>
    </citation>
    <scope>NUCLEOTIDE SEQUENCE</scope>
    <source>
        <strain evidence="2">LH1062</strain>
    </source>
</reference>
<evidence type="ECO:0000313" key="2">
    <source>
        <dbReference type="EMBL" id="UTY40562.1"/>
    </source>
</evidence>
<dbReference type="PROSITE" id="PS51186">
    <property type="entry name" value="GNAT"/>
    <property type="match status" value="1"/>
</dbReference>
<evidence type="ECO:0000313" key="3">
    <source>
        <dbReference type="Proteomes" id="UP001060112"/>
    </source>
</evidence>
<keyword evidence="3" id="KW-1185">Reference proteome</keyword>
<dbReference type="EMBL" id="CP101620">
    <property type="protein sequence ID" value="UTY40562.1"/>
    <property type="molecule type" value="Genomic_DNA"/>
</dbReference>
<dbReference type="RefSeq" id="WP_290141983.1">
    <property type="nucleotide sequence ID" value="NZ_CP101620.1"/>
</dbReference>
<dbReference type="InterPro" id="IPR016181">
    <property type="entry name" value="Acyl_CoA_acyltransferase"/>
</dbReference>
<dbReference type="InterPro" id="IPR000182">
    <property type="entry name" value="GNAT_dom"/>
</dbReference>
<dbReference type="Pfam" id="PF00583">
    <property type="entry name" value="Acetyltransf_1"/>
    <property type="match status" value="1"/>
</dbReference>